<dbReference type="OrthoDB" id="2629334at2"/>
<dbReference type="Proteomes" id="UP000316968">
    <property type="component" value="Chromosome"/>
</dbReference>
<reference evidence="2 3" key="1">
    <citation type="submission" date="2019-06" db="EMBL/GenBank/DDBJ databases">
        <title>Saccharibacillus brassicae sp. nov., an endophytic bacterium isolated from Chinese cabbage seeds (Brassica pekinensis).</title>
        <authorList>
            <person name="Jiang L."/>
            <person name="Lee J."/>
            <person name="Kim S.W."/>
        </authorList>
    </citation>
    <scope>NUCLEOTIDE SEQUENCE [LARGE SCALE GENOMIC DNA]</scope>
    <source>
        <strain evidence="3">KCTC 43072 / ATSA2</strain>
    </source>
</reference>
<evidence type="ECO:0000313" key="3">
    <source>
        <dbReference type="Proteomes" id="UP000316968"/>
    </source>
</evidence>
<dbReference type="RefSeq" id="WP_141449238.1">
    <property type="nucleotide sequence ID" value="NZ_CP041217.1"/>
</dbReference>
<name>A0A4Y6V2I1_SACBS</name>
<dbReference type="EMBL" id="CP041217">
    <property type="protein sequence ID" value="QDH22697.1"/>
    <property type="molecule type" value="Genomic_DNA"/>
</dbReference>
<evidence type="ECO:0000256" key="1">
    <source>
        <dbReference type="SAM" id="MobiDB-lite"/>
    </source>
</evidence>
<dbReference type="KEGG" id="saca:FFV09_18730"/>
<evidence type="ECO:0008006" key="4">
    <source>
        <dbReference type="Google" id="ProtNLM"/>
    </source>
</evidence>
<dbReference type="AlphaFoldDB" id="A0A4Y6V2I1"/>
<organism evidence="2 3">
    <name type="scientific">Saccharibacillus brassicae</name>
    <dbReference type="NCBI Taxonomy" id="2583377"/>
    <lineage>
        <taxon>Bacteria</taxon>
        <taxon>Bacillati</taxon>
        <taxon>Bacillota</taxon>
        <taxon>Bacilli</taxon>
        <taxon>Bacillales</taxon>
        <taxon>Paenibacillaceae</taxon>
        <taxon>Saccharibacillus</taxon>
    </lineage>
</organism>
<gene>
    <name evidence="2" type="ORF">FFV09_18730</name>
</gene>
<proteinExistence type="predicted"/>
<feature type="region of interest" description="Disordered" evidence="1">
    <location>
        <begin position="71"/>
        <end position="93"/>
    </location>
</feature>
<accession>A0A4Y6V2I1</accession>
<evidence type="ECO:0000313" key="2">
    <source>
        <dbReference type="EMBL" id="QDH22697.1"/>
    </source>
</evidence>
<sequence length="93" mass="10456">MLSDEQLNAFRISGEKVRVVRDGLKENDIRGIVVAWDDKQVLIRRPNRNVVKLDRNYVIQPSKEERIDLLAEDSASSGNPADAAAEPRPDVSE</sequence>
<protein>
    <recommendedName>
        <fullName evidence="4">DUF2642 domain-containing protein</fullName>
    </recommendedName>
</protein>
<keyword evidence="3" id="KW-1185">Reference proteome</keyword>